<evidence type="ECO:0000313" key="2">
    <source>
        <dbReference type="EMBL" id="KGG10352.1"/>
    </source>
</evidence>
<dbReference type="RefSeq" id="WP_193741411.1">
    <property type="nucleotide sequence ID" value="NZ_JNAR01000004.1"/>
</dbReference>
<evidence type="ECO:0000256" key="1">
    <source>
        <dbReference type="SAM" id="Phobius"/>
    </source>
</evidence>
<sequence>MTNLAIELLLLILVLVNFGAILTAKIYSQSIKEIQRKRLFCSESISNPYCVF</sequence>
<gene>
    <name evidence="2" type="ORF">EV01_0255</name>
</gene>
<name>A0A0A2BB14_PROMR</name>
<keyword evidence="1" id="KW-1133">Transmembrane helix</keyword>
<protein>
    <submittedName>
        <fullName evidence="2">Uncharacterized protein</fullName>
    </submittedName>
</protein>
<dbReference type="AlphaFoldDB" id="A0A0A2BB14"/>
<organism evidence="2 3">
    <name type="scientific">Prochlorococcus marinus str. MIT 9401</name>
    <dbReference type="NCBI Taxonomy" id="167551"/>
    <lineage>
        <taxon>Bacteria</taxon>
        <taxon>Bacillati</taxon>
        <taxon>Cyanobacteriota</taxon>
        <taxon>Cyanophyceae</taxon>
        <taxon>Synechococcales</taxon>
        <taxon>Prochlorococcaceae</taxon>
        <taxon>Prochlorococcus</taxon>
    </lineage>
</organism>
<keyword evidence="1" id="KW-0472">Membrane</keyword>
<reference evidence="3" key="1">
    <citation type="journal article" date="2014" name="Sci. Data">
        <title>Genomes of diverse isolates of the marine cyanobacterium Prochlorococcus.</title>
        <authorList>
            <person name="Biller S."/>
            <person name="Berube P."/>
            <person name="Thompson J."/>
            <person name="Kelly L."/>
            <person name="Roggensack S."/>
            <person name="Awad L."/>
            <person name="Roache-Johnson K."/>
            <person name="Ding H."/>
            <person name="Giovannoni S.J."/>
            <person name="Moore L.R."/>
            <person name="Chisholm S.W."/>
        </authorList>
    </citation>
    <scope>NUCLEOTIDE SEQUENCE [LARGE SCALE GENOMIC DNA]</scope>
</reference>
<feature type="transmembrane region" description="Helical" evidence="1">
    <location>
        <begin position="6"/>
        <end position="28"/>
    </location>
</feature>
<dbReference type="Proteomes" id="UP000030481">
    <property type="component" value="Unassembled WGS sequence"/>
</dbReference>
<dbReference type="EMBL" id="JNAR01000004">
    <property type="protein sequence ID" value="KGG10352.1"/>
    <property type="molecule type" value="Genomic_DNA"/>
</dbReference>
<proteinExistence type="predicted"/>
<keyword evidence="1" id="KW-0812">Transmembrane</keyword>
<comment type="caution">
    <text evidence="2">The sequence shown here is derived from an EMBL/GenBank/DDBJ whole genome shotgun (WGS) entry which is preliminary data.</text>
</comment>
<evidence type="ECO:0000313" key="3">
    <source>
        <dbReference type="Proteomes" id="UP000030481"/>
    </source>
</evidence>
<accession>A0A0A2BB14</accession>